<dbReference type="AlphaFoldDB" id="A0A7C5AMN5"/>
<comment type="caution">
    <text evidence="2">The sequence shown here is derived from an EMBL/GenBank/DDBJ whole genome shotgun (WGS) entry which is preliminary data.</text>
</comment>
<evidence type="ECO:0000313" key="2">
    <source>
        <dbReference type="EMBL" id="HGZ12511.1"/>
    </source>
</evidence>
<dbReference type="PANTHER" id="PTHR21064:SF5">
    <property type="entry name" value="SLR1880 PROTEIN"/>
    <property type="match status" value="1"/>
</dbReference>
<organism evidence="2">
    <name type="scientific">Desulfobacca acetoxidans</name>
    <dbReference type="NCBI Taxonomy" id="60893"/>
    <lineage>
        <taxon>Bacteria</taxon>
        <taxon>Pseudomonadati</taxon>
        <taxon>Thermodesulfobacteriota</taxon>
        <taxon>Desulfobaccia</taxon>
        <taxon>Desulfobaccales</taxon>
        <taxon>Desulfobaccaceae</taxon>
        <taxon>Desulfobacca</taxon>
    </lineage>
</organism>
<sequence>MSEKFSPETSRGHEEPVWKAAAAFVPPQWIRSIFPYGKGNVNDTYLVTLSRATRAESSGSSSGEIAGNRFILQRLSPAVFQQPDLVMANLGVVTEHVAGRLKDLPLPPGRRFELPRIVRTLKGQDCLRDDQGFCWRALSFIDGAETFDHIKDEGHAREVGWALGLFHRLLSDLPPERLADTLPGFHETPRYLRQYEVALAGDGFRQSPEVAFCMRFVEERRRWAGVLEEAKSRGELVVRPIHGDPKVNNFLLDRKTGRAVAMVDLDTVKPGLTHYDLGDCLRSGCNPMGEETPDWEKVSFEPELARALLSGYLIYARDFLTDQDFLYFYAAVRLMAFELGLRFFTDYLAGNVYFKVAWREHNLLRALVQFKLTLSIEAQAEVLQGIIREMRQGAA</sequence>
<dbReference type="InterPro" id="IPR050249">
    <property type="entry name" value="Pseudomonas-type_ThrB"/>
</dbReference>
<dbReference type="InterPro" id="IPR011009">
    <property type="entry name" value="Kinase-like_dom_sf"/>
</dbReference>
<dbReference type="GO" id="GO:0016740">
    <property type="term" value="F:transferase activity"/>
    <property type="evidence" value="ECO:0007669"/>
    <property type="project" value="UniProtKB-KW"/>
</dbReference>
<dbReference type="EMBL" id="DTKJ01000066">
    <property type="protein sequence ID" value="HGZ12511.1"/>
    <property type="molecule type" value="Genomic_DNA"/>
</dbReference>
<gene>
    <name evidence="2" type="ORF">ENW48_09890</name>
</gene>
<dbReference type="PANTHER" id="PTHR21064">
    <property type="entry name" value="AMINOGLYCOSIDE PHOSPHOTRANSFERASE DOMAIN-CONTAINING PROTEIN-RELATED"/>
    <property type="match status" value="1"/>
</dbReference>
<feature type="domain" description="Aminoglycoside phosphotransferase" evidence="1">
    <location>
        <begin position="114"/>
        <end position="289"/>
    </location>
</feature>
<dbReference type="SUPFAM" id="SSF56112">
    <property type="entry name" value="Protein kinase-like (PK-like)"/>
    <property type="match status" value="1"/>
</dbReference>
<accession>A0A7C5AMN5</accession>
<evidence type="ECO:0000259" key="1">
    <source>
        <dbReference type="Pfam" id="PF01636"/>
    </source>
</evidence>
<dbReference type="InterPro" id="IPR002575">
    <property type="entry name" value="Aminoglycoside_PTrfase"/>
</dbReference>
<dbReference type="Pfam" id="PF01636">
    <property type="entry name" value="APH"/>
    <property type="match status" value="1"/>
</dbReference>
<reference evidence="2" key="1">
    <citation type="journal article" date="2020" name="mSystems">
        <title>Genome- and Community-Level Interaction Insights into Carbon Utilization and Element Cycling Functions of Hydrothermarchaeota in Hydrothermal Sediment.</title>
        <authorList>
            <person name="Zhou Z."/>
            <person name="Liu Y."/>
            <person name="Xu W."/>
            <person name="Pan J."/>
            <person name="Luo Z.H."/>
            <person name="Li M."/>
        </authorList>
    </citation>
    <scope>NUCLEOTIDE SEQUENCE [LARGE SCALE GENOMIC DNA]</scope>
    <source>
        <strain evidence="2">SpSt-853</strain>
    </source>
</reference>
<proteinExistence type="predicted"/>
<protein>
    <submittedName>
        <fullName evidence="2">Aminoglycoside phosphotransferase family protein</fullName>
    </submittedName>
</protein>
<keyword evidence="2" id="KW-0808">Transferase</keyword>
<dbReference type="Gene3D" id="3.90.1200.10">
    <property type="match status" value="1"/>
</dbReference>
<name>A0A7C5AMN5_9BACT</name>